<keyword evidence="3" id="KW-1185">Reference proteome</keyword>
<comment type="caution">
    <text evidence="2">The sequence shown here is derived from an EMBL/GenBank/DDBJ whole genome shotgun (WGS) entry which is preliminary data.</text>
</comment>
<accession>A0A177T2U9</accession>
<dbReference type="EMBL" id="LWDF02002832">
    <property type="protein sequence ID" value="KAE8235335.1"/>
    <property type="molecule type" value="Genomic_DNA"/>
</dbReference>
<dbReference type="Proteomes" id="UP000077521">
    <property type="component" value="Unassembled WGS sequence"/>
</dbReference>
<protein>
    <submittedName>
        <fullName evidence="2">Uncharacterized protein</fullName>
    </submittedName>
</protein>
<feature type="region of interest" description="Disordered" evidence="1">
    <location>
        <begin position="80"/>
        <end position="129"/>
    </location>
</feature>
<reference evidence="2" key="1">
    <citation type="submission" date="2016-04" db="EMBL/GenBank/DDBJ databases">
        <authorList>
            <person name="Nguyen H.D."/>
            <person name="Samba Siva P."/>
            <person name="Cullis J."/>
            <person name="Levesque C.A."/>
            <person name="Hambleton S."/>
        </authorList>
    </citation>
    <scope>NUCLEOTIDE SEQUENCE</scope>
    <source>
        <strain evidence="2">DAOMC 236416</strain>
    </source>
</reference>
<name>A0A177T2U9_9BASI</name>
<feature type="non-terminal residue" evidence="2">
    <location>
        <position position="1"/>
    </location>
</feature>
<reference evidence="2" key="2">
    <citation type="journal article" date="2019" name="IMA Fungus">
        <title>Genome sequencing and comparison of five Tilletia species to identify candidate genes for the detection of regulated species infecting wheat.</title>
        <authorList>
            <person name="Nguyen H.D.T."/>
            <person name="Sultana T."/>
            <person name="Kesanakurti P."/>
            <person name="Hambleton S."/>
        </authorList>
    </citation>
    <scope>NUCLEOTIDE SEQUENCE</scope>
    <source>
        <strain evidence="2">DAOMC 236416</strain>
    </source>
</reference>
<dbReference type="AlphaFoldDB" id="A0A177T2U9"/>
<evidence type="ECO:0000313" key="2">
    <source>
        <dbReference type="EMBL" id="KAE8235335.1"/>
    </source>
</evidence>
<feature type="compositionally biased region" description="Low complexity" evidence="1">
    <location>
        <begin position="107"/>
        <end position="121"/>
    </location>
</feature>
<gene>
    <name evidence="2" type="ORF">A4X13_0g9530</name>
</gene>
<proteinExistence type="predicted"/>
<feature type="region of interest" description="Disordered" evidence="1">
    <location>
        <begin position="172"/>
        <end position="192"/>
    </location>
</feature>
<sequence length="192" mass="20920">AQAQELLVKKRPSSRNVLSFRAFPRADLVYLGASRHSSLLWRDGKHRVGLAYDGQGTQQGEKDGAHYVWMRHLIGEGRAVDLPSRRKQQVESSAGNRLFGSSRQQDSGTRSYGGRARSGRSNGPHGQDARAAIKAPAVFGSLQRSAAQDSTDGGPVMRLGARARSEIIDHVGGCTDGVEQGRAQRRQRASRF</sequence>
<organism evidence="2 3">
    <name type="scientific">Tilletia indica</name>
    <dbReference type="NCBI Taxonomy" id="43049"/>
    <lineage>
        <taxon>Eukaryota</taxon>
        <taxon>Fungi</taxon>
        <taxon>Dikarya</taxon>
        <taxon>Basidiomycota</taxon>
        <taxon>Ustilaginomycotina</taxon>
        <taxon>Exobasidiomycetes</taxon>
        <taxon>Tilletiales</taxon>
        <taxon>Tilletiaceae</taxon>
        <taxon>Tilletia</taxon>
    </lineage>
</organism>
<feature type="compositionally biased region" description="Polar residues" evidence="1">
    <location>
        <begin position="90"/>
        <end position="106"/>
    </location>
</feature>
<evidence type="ECO:0000313" key="3">
    <source>
        <dbReference type="Proteomes" id="UP000077521"/>
    </source>
</evidence>
<feature type="compositionally biased region" description="Basic residues" evidence="1">
    <location>
        <begin position="183"/>
        <end position="192"/>
    </location>
</feature>
<evidence type="ECO:0000256" key="1">
    <source>
        <dbReference type="SAM" id="MobiDB-lite"/>
    </source>
</evidence>